<evidence type="ECO:0000313" key="8">
    <source>
        <dbReference type="EMBL" id="GMM46031.1"/>
    </source>
</evidence>
<evidence type="ECO:0000256" key="2">
    <source>
        <dbReference type="ARBA" id="ARBA00004370"/>
    </source>
</evidence>
<evidence type="ECO:0000256" key="7">
    <source>
        <dbReference type="ARBA" id="ARBA00023136"/>
    </source>
</evidence>
<evidence type="ECO:0000256" key="4">
    <source>
        <dbReference type="ARBA" id="ARBA00022989"/>
    </source>
</evidence>
<comment type="subcellular location">
    <subcellularLocation>
        <location evidence="2">Membrane</location>
    </subcellularLocation>
    <subcellularLocation>
        <location evidence="1">Mitochondrion</location>
    </subcellularLocation>
</comment>
<keyword evidence="6" id="KW-0496">Mitochondrion</keyword>
<dbReference type="InterPro" id="IPR024461">
    <property type="entry name" value="CCDC90-like"/>
</dbReference>
<dbReference type="GO" id="GO:0005739">
    <property type="term" value="C:mitochondrion"/>
    <property type="evidence" value="ECO:0007669"/>
    <property type="project" value="UniProtKB-SubCell"/>
</dbReference>
<gene>
    <name evidence="8" type="ORF">DAPK24_026060</name>
</gene>
<evidence type="ECO:0000256" key="5">
    <source>
        <dbReference type="ARBA" id="ARBA00023054"/>
    </source>
</evidence>
<evidence type="ECO:0000256" key="3">
    <source>
        <dbReference type="ARBA" id="ARBA00022692"/>
    </source>
</evidence>
<accession>A0AAV5R604</accession>
<dbReference type="AlphaFoldDB" id="A0AAV5R604"/>
<keyword evidence="9" id="KW-1185">Reference proteome</keyword>
<sequence length="388" mass="45148">MILNTITRRSMFWKMIINFNNKGQLSQLQYRLQLRSQWQLKLNNQRRLITNSSKLDNPLLSNNNIIGSKIGGSNKLGSKNKIDDIKDDDLKIDNEEIPTLSELADVKPLYETDIESKNHIKSKDNIKNIIKESKKLNNITKNTNTTTTNIPEPSEKFELGDNIPMEFFFDSFKVVQEFKRSGFSDKESVLLMKYTYHVLEEKLKWINLNYSPRVDLENEAYLFEAAHSELLFEVTNSREISLMDLTNAIIILKRSFNNLNDETIAQIKLNDDIIKMESNQFKHENNLHQKSLNLKNSDLNSRILSDMVSGLKSEIETFRWQLTRAGILSITIMAVLIMGVWNLNKRLALEIEEENQRSQKGPLLIPVHDQTDEELHDYEADWDERVTV</sequence>
<dbReference type="Proteomes" id="UP001378960">
    <property type="component" value="Unassembled WGS sequence"/>
</dbReference>
<organism evidence="8 9">
    <name type="scientific">Pichia kluyveri</name>
    <name type="common">Yeast</name>
    <dbReference type="NCBI Taxonomy" id="36015"/>
    <lineage>
        <taxon>Eukaryota</taxon>
        <taxon>Fungi</taxon>
        <taxon>Dikarya</taxon>
        <taxon>Ascomycota</taxon>
        <taxon>Saccharomycotina</taxon>
        <taxon>Pichiomycetes</taxon>
        <taxon>Pichiales</taxon>
        <taxon>Pichiaceae</taxon>
        <taxon>Pichia</taxon>
    </lineage>
</organism>
<keyword evidence="3" id="KW-0812">Transmembrane</keyword>
<evidence type="ECO:0000256" key="6">
    <source>
        <dbReference type="ARBA" id="ARBA00023128"/>
    </source>
</evidence>
<name>A0AAV5R604_PICKL</name>
<evidence type="ECO:0000256" key="1">
    <source>
        <dbReference type="ARBA" id="ARBA00004173"/>
    </source>
</evidence>
<reference evidence="8 9" key="1">
    <citation type="journal article" date="2023" name="Elife">
        <title>Identification of key yeast species and microbe-microbe interactions impacting larval growth of Drosophila in the wild.</title>
        <authorList>
            <person name="Mure A."/>
            <person name="Sugiura Y."/>
            <person name="Maeda R."/>
            <person name="Honda K."/>
            <person name="Sakurai N."/>
            <person name="Takahashi Y."/>
            <person name="Watada M."/>
            <person name="Katoh T."/>
            <person name="Gotoh A."/>
            <person name="Gotoh Y."/>
            <person name="Taniguchi I."/>
            <person name="Nakamura K."/>
            <person name="Hayashi T."/>
            <person name="Katayama T."/>
            <person name="Uemura T."/>
            <person name="Hattori Y."/>
        </authorList>
    </citation>
    <scope>NUCLEOTIDE SEQUENCE [LARGE SCALE GENOMIC DNA]</scope>
    <source>
        <strain evidence="8 9">PK-24</strain>
    </source>
</reference>
<keyword evidence="4" id="KW-1133">Transmembrane helix</keyword>
<comment type="caution">
    <text evidence="8">The sequence shown here is derived from an EMBL/GenBank/DDBJ whole genome shotgun (WGS) entry which is preliminary data.</text>
</comment>
<proteinExistence type="predicted"/>
<keyword evidence="7" id="KW-0472">Membrane</keyword>
<dbReference type="Pfam" id="PF07798">
    <property type="entry name" value="CCDC90-like"/>
    <property type="match status" value="1"/>
</dbReference>
<dbReference type="GO" id="GO:0016020">
    <property type="term" value="C:membrane"/>
    <property type="evidence" value="ECO:0007669"/>
    <property type="project" value="UniProtKB-SubCell"/>
</dbReference>
<keyword evidence="5" id="KW-0175">Coiled coil</keyword>
<protein>
    <submittedName>
        <fullName evidence="8">Put7 protein</fullName>
    </submittedName>
</protein>
<evidence type="ECO:0000313" key="9">
    <source>
        <dbReference type="Proteomes" id="UP001378960"/>
    </source>
</evidence>
<dbReference type="PANTHER" id="PTHR14360">
    <property type="entry name" value="PROTEIN FMP32, MITOCHONDRIAL"/>
    <property type="match status" value="1"/>
</dbReference>
<dbReference type="PANTHER" id="PTHR14360:SF12">
    <property type="entry name" value="MOZ PROTEIN REPRESENTS A CHROMATIN-ASSOCIATED ACETYLTRANSFERASE"/>
    <property type="match status" value="1"/>
</dbReference>
<dbReference type="EMBL" id="BTGB01000003">
    <property type="protein sequence ID" value="GMM46031.1"/>
    <property type="molecule type" value="Genomic_DNA"/>
</dbReference>